<proteinExistence type="predicted"/>
<dbReference type="PROSITE" id="PS50041">
    <property type="entry name" value="C_TYPE_LECTIN_2"/>
    <property type="match status" value="1"/>
</dbReference>
<sequence length="169" mass="19226">MMSFSLCWGYSETMLLVIYAFVCGLMISGECSDTNIGSMQWRGQSIQYFNRETALFVQSEECLPGFFRGFWQNDNCYMFVTSQLTRSEASAFCTEAALGNGLVAIPTELHHAYIVSQIVMQPELRTADYQKFWTSGENVIDGVWTWSTTVQPFNYTNFGKGRDTVKLVM</sequence>
<protein>
    <recommendedName>
        <fullName evidence="1">C-type lectin domain-containing protein</fullName>
    </recommendedName>
</protein>
<dbReference type="InterPro" id="IPR016187">
    <property type="entry name" value="CTDL_fold"/>
</dbReference>
<gene>
    <name evidence="2" type="ORF">OFUS_LOCUS8133</name>
</gene>
<accession>A0A8S4NKN2</accession>
<dbReference type="InterPro" id="IPR001304">
    <property type="entry name" value="C-type_lectin-like"/>
</dbReference>
<dbReference type="InterPro" id="IPR016186">
    <property type="entry name" value="C-type_lectin-like/link_sf"/>
</dbReference>
<dbReference type="AlphaFoldDB" id="A0A8S4NKN2"/>
<name>A0A8S4NKN2_OWEFU</name>
<evidence type="ECO:0000313" key="3">
    <source>
        <dbReference type="Proteomes" id="UP000749559"/>
    </source>
</evidence>
<evidence type="ECO:0000313" key="2">
    <source>
        <dbReference type="EMBL" id="CAH1781565.1"/>
    </source>
</evidence>
<dbReference type="CDD" id="cd00037">
    <property type="entry name" value="CLECT"/>
    <property type="match status" value="1"/>
</dbReference>
<dbReference type="OrthoDB" id="6082360at2759"/>
<comment type="caution">
    <text evidence="2">The sequence shown here is derived from an EMBL/GenBank/DDBJ whole genome shotgun (WGS) entry which is preliminary data.</text>
</comment>
<keyword evidence="3" id="KW-1185">Reference proteome</keyword>
<evidence type="ECO:0000259" key="1">
    <source>
        <dbReference type="PROSITE" id="PS50041"/>
    </source>
</evidence>
<organism evidence="2 3">
    <name type="scientific">Owenia fusiformis</name>
    <name type="common">Polychaete worm</name>
    <dbReference type="NCBI Taxonomy" id="6347"/>
    <lineage>
        <taxon>Eukaryota</taxon>
        <taxon>Metazoa</taxon>
        <taxon>Spiralia</taxon>
        <taxon>Lophotrochozoa</taxon>
        <taxon>Annelida</taxon>
        <taxon>Polychaeta</taxon>
        <taxon>Sedentaria</taxon>
        <taxon>Canalipalpata</taxon>
        <taxon>Sabellida</taxon>
        <taxon>Oweniida</taxon>
        <taxon>Oweniidae</taxon>
        <taxon>Owenia</taxon>
    </lineage>
</organism>
<dbReference type="SUPFAM" id="SSF56436">
    <property type="entry name" value="C-type lectin-like"/>
    <property type="match status" value="1"/>
</dbReference>
<feature type="domain" description="C-type lectin" evidence="1">
    <location>
        <begin position="72"/>
        <end position="162"/>
    </location>
</feature>
<dbReference type="Gene3D" id="3.10.100.10">
    <property type="entry name" value="Mannose-Binding Protein A, subunit A"/>
    <property type="match status" value="1"/>
</dbReference>
<reference evidence="2" key="1">
    <citation type="submission" date="2022-03" db="EMBL/GenBank/DDBJ databases">
        <authorList>
            <person name="Martin C."/>
        </authorList>
    </citation>
    <scope>NUCLEOTIDE SEQUENCE</scope>
</reference>
<dbReference type="Proteomes" id="UP000749559">
    <property type="component" value="Unassembled WGS sequence"/>
</dbReference>
<dbReference type="EMBL" id="CAIIXF020000004">
    <property type="protein sequence ID" value="CAH1781565.1"/>
    <property type="molecule type" value="Genomic_DNA"/>
</dbReference>